<evidence type="ECO:0000256" key="2">
    <source>
        <dbReference type="ARBA" id="ARBA00009396"/>
    </source>
</evidence>
<dbReference type="HAMAP" id="MF_01025">
    <property type="entry name" value="LeuA_type1"/>
    <property type="match status" value="1"/>
</dbReference>
<evidence type="ECO:0000313" key="14">
    <source>
        <dbReference type="EMBL" id="MBE9607884.1"/>
    </source>
</evidence>
<dbReference type="GO" id="GO:0005829">
    <property type="term" value="C:cytosol"/>
    <property type="evidence" value="ECO:0007669"/>
    <property type="project" value="TreeGrafter"/>
</dbReference>
<dbReference type="NCBIfam" id="TIGR00973">
    <property type="entry name" value="leuA_bact"/>
    <property type="match status" value="1"/>
</dbReference>
<dbReference type="Pfam" id="PF22617">
    <property type="entry name" value="HCS_D2"/>
    <property type="match status" value="1"/>
</dbReference>
<dbReference type="GO" id="GO:0003985">
    <property type="term" value="F:acetyl-CoA C-acetyltransferase activity"/>
    <property type="evidence" value="ECO:0007669"/>
    <property type="project" value="UniProtKB-UniRule"/>
</dbReference>
<evidence type="ECO:0000256" key="8">
    <source>
        <dbReference type="ARBA" id="ARBA00022723"/>
    </source>
</evidence>
<feature type="binding site" evidence="12">
    <location>
        <position position="295"/>
    </location>
    <ligand>
        <name>Mn(2+)</name>
        <dbReference type="ChEBI" id="CHEBI:29035"/>
    </ligand>
</feature>
<evidence type="ECO:0000256" key="4">
    <source>
        <dbReference type="ARBA" id="ARBA00018198"/>
    </source>
</evidence>
<comment type="function">
    <text evidence="12">Catalyzes the condensation of the acetyl group of acetyl-CoA with 3-methyl-2-oxobutanoate (2-ketoisovalerate) to form 3-carboxy-3-hydroxy-4-methylpentanoate (2-isopropylmalate).</text>
</comment>
<dbReference type="PROSITE" id="PS00816">
    <property type="entry name" value="AIPM_HOMOCIT_SYNTH_2"/>
    <property type="match status" value="1"/>
</dbReference>
<evidence type="ECO:0000256" key="11">
    <source>
        <dbReference type="ARBA" id="ARBA00029993"/>
    </source>
</evidence>
<keyword evidence="8 12" id="KW-0479">Metal-binding</keyword>
<gene>
    <name evidence="12" type="primary">leuA</name>
    <name evidence="14" type="ORF">INR99_00830</name>
</gene>
<dbReference type="EC" id="2.3.3.13" evidence="3 12"/>
<evidence type="ECO:0000313" key="15">
    <source>
        <dbReference type="Proteomes" id="UP000604481"/>
    </source>
</evidence>
<dbReference type="InterPro" id="IPR050073">
    <property type="entry name" value="2-IPM_HCS-like"/>
</dbReference>
<dbReference type="FunFam" id="1.10.238.260:FF:000001">
    <property type="entry name" value="2-isopropylmalate synthase"/>
    <property type="match status" value="1"/>
</dbReference>
<proteinExistence type="inferred from homology"/>
<dbReference type="InterPro" id="IPR059216">
    <property type="entry name" value="LeuA_carph_isopro_dom"/>
</dbReference>
<evidence type="ECO:0000256" key="7">
    <source>
        <dbReference type="ARBA" id="ARBA00022679"/>
    </source>
</evidence>
<organism evidence="14 15">
    <name type="scientific">Chitinilyticum piscinae</name>
    <dbReference type="NCBI Taxonomy" id="2866724"/>
    <lineage>
        <taxon>Bacteria</taxon>
        <taxon>Pseudomonadati</taxon>
        <taxon>Pseudomonadota</taxon>
        <taxon>Betaproteobacteria</taxon>
        <taxon>Neisseriales</taxon>
        <taxon>Chitinibacteraceae</taxon>
        <taxon>Chitinilyticum</taxon>
    </lineage>
</organism>
<dbReference type="InterPro" id="IPR000891">
    <property type="entry name" value="PYR_CT"/>
</dbReference>
<dbReference type="GO" id="GO:0030145">
    <property type="term" value="F:manganese ion binding"/>
    <property type="evidence" value="ECO:0007669"/>
    <property type="project" value="UniProtKB-UniRule"/>
</dbReference>
<dbReference type="Pfam" id="PF00682">
    <property type="entry name" value="HMGL-like"/>
    <property type="match status" value="1"/>
</dbReference>
<dbReference type="Gene3D" id="3.30.160.270">
    <property type="match status" value="1"/>
</dbReference>
<keyword evidence="9 12" id="KW-0464">Manganese</keyword>
<evidence type="ECO:0000259" key="13">
    <source>
        <dbReference type="PROSITE" id="PS50991"/>
    </source>
</evidence>
<keyword evidence="15" id="KW-1185">Reference proteome</keyword>
<keyword evidence="7 12" id="KW-0808">Transferase</keyword>
<dbReference type="GO" id="GO:0003852">
    <property type="term" value="F:2-isopropylmalate synthase activity"/>
    <property type="evidence" value="ECO:0007669"/>
    <property type="project" value="UniProtKB-UniRule"/>
</dbReference>
<dbReference type="InterPro" id="IPR013709">
    <property type="entry name" value="2-isopropylmalate_synth_dimer"/>
</dbReference>
<dbReference type="Gene3D" id="3.20.20.70">
    <property type="entry name" value="Aldolase class I"/>
    <property type="match status" value="1"/>
</dbReference>
<comment type="similarity">
    <text evidence="2 12">Belongs to the alpha-IPM synthase/homocitrate synthase family. LeuA type 1 subfamily.</text>
</comment>
<evidence type="ECO:0000256" key="6">
    <source>
        <dbReference type="ARBA" id="ARBA00022605"/>
    </source>
</evidence>
<dbReference type="NCBIfam" id="NF002087">
    <property type="entry name" value="PRK00915.1-4"/>
    <property type="match status" value="1"/>
</dbReference>
<comment type="cofactor">
    <cofactor evidence="12">
        <name>Mn(2+)</name>
        <dbReference type="ChEBI" id="CHEBI:29035"/>
    </cofactor>
</comment>
<reference evidence="14 15" key="1">
    <citation type="submission" date="2020-10" db="EMBL/GenBank/DDBJ databases">
        <title>The genome sequence of Chitinilyticum litopenaei 4Y14.</title>
        <authorList>
            <person name="Liu Y."/>
        </authorList>
    </citation>
    <scope>NUCLEOTIDE SEQUENCE [LARGE SCALE GENOMIC DNA]</scope>
    <source>
        <strain evidence="14 15">4Y14</strain>
    </source>
</reference>
<accession>A0A8J7KCJ9</accession>
<dbReference type="InterPro" id="IPR002034">
    <property type="entry name" value="AIPM/Hcit_synth_CS"/>
</dbReference>
<dbReference type="PROSITE" id="PS50991">
    <property type="entry name" value="PYR_CT"/>
    <property type="match status" value="1"/>
</dbReference>
<protein>
    <recommendedName>
        <fullName evidence="4 12">2-isopropylmalate synthase</fullName>
        <ecNumber evidence="3 12">2.3.3.13</ecNumber>
    </recommendedName>
    <alternativeName>
        <fullName evidence="11 12">Alpha-IPM synthase</fullName>
    </alternativeName>
    <alternativeName>
        <fullName evidence="12">Alpha-isopropylmalate synthase</fullName>
    </alternativeName>
</protein>
<dbReference type="GO" id="GO:0009098">
    <property type="term" value="P:L-leucine biosynthetic process"/>
    <property type="evidence" value="ECO:0007669"/>
    <property type="project" value="UniProtKB-UniRule"/>
</dbReference>
<dbReference type="Proteomes" id="UP000604481">
    <property type="component" value="Unassembled WGS sequence"/>
</dbReference>
<feature type="region of interest" description="Regulatory domain" evidence="12">
    <location>
        <begin position="486"/>
        <end position="605"/>
    </location>
</feature>
<keyword evidence="12" id="KW-0963">Cytoplasm</keyword>
<dbReference type="InterPro" id="IPR054691">
    <property type="entry name" value="LeuA/HCS_post-cat"/>
</dbReference>
<evidence type="ECO:0000256" key="3">
    <source>
        <dbReference type="ARBA" id="ARBA00012973"/>
    </source>
</evidence>
<keyword evidence="5 12" id="KW-0432">Leucine biosynthesis</keyword>
<evidence type="ECO:0000256" key="9">
    <source>
        <dbReference type="ARBA" id="ARBA00023211"/>
    </source>
</evidence>
<dbReference type="InterPro" id="IPR005671">
    <property type="entry name" value="LeuA_bact_synth"/>
</dbReference>
<dbReference type="AlphaFoldDB" id="A0A8J7KCJ9"/>
<dbReference type="FunFam" id="3.20.20.70:FF:000010">
    <property type="entry name" value="2-isopropylmalate synthase"/>
    <property type="match status" value="1"/>
</dbReference>
<dbReference type="RefSeq" id="WP_194114395.1">
    <property type="nucleotide sequence ID" value="NZ_JADFUA010000001.1"/>
</dbReference>
<dbReference type="CDD" id="cd07940">
    <property type="entry name" value="DRE_TIM_IPMS"/>
    <property type="match status" value="1"/>
</dbReference>
<feature type="domain" description="Pyruvate carboxyltransferase" evidence="13">
    <location>
        <begin position="98"/>
        <end position="360"/>
    </location>
</feature>
<dbReference type="InterPro" id="IPR013785">
    <property type="entry name" value="Aldolase_TIM"/>
</dbReference>
<comment type="subunit">
    <text evidence="12">Homodimer.</text>
</comment>
<keyword evidence="10 12" id="KW-0100">Branched-chain amino acid biosynthesis</keyword>
<comment type="caution">
    <text evidence="14">The sequence shown here is derived from an EMBL/GenBank/DDBJ whole genome shotgun (WGS) entry which is preliminary data.</text>
</comment>
<evidence type="ECO:0000256" key="12">
    <source>
        <dbReference type="HAMAP-Rule" id="MF_01025"/>
    </source>
</evidence>
<dbReference type="Pfam" id="PF08502">
    <property type="entry name" value="LeuA_dimer"/>
    <property type="match status" value="1"/>
</dbReference>
<sequence>MQLDIERLIDDFGGPGALAEALTTAWPDDPVSRAAVYKWRERGSMPLAKVSQLAQLAAQQGRRFAIEQYFASPADTQTPATAGQTSQPHKDAAMSDRLIIFDTTLRDGEQSPGASMTKEEKIRIARQLEKLGVDVIEAGFAAASPGDFDAIHTIAGIIENSTVCSLARANERDVRAAGEAIKPAKRGRIHTFIATSPIHMQHKLRMEPDQVVEAAVKAVKLAREYTDDVEFSAEDALRSDIDFLARIFGAVIEAGATTLNVPDTVGYAVPQKTEAFFRELIAKTPGGDKVTWSAHCHNDLGMAVANSLAAVLGGARQVECTINGLGERAGNAAMEEIVMATRTRKDIFGVETRIDTTQIVPTSKLVSTITGYPVQPNKAIVGANAFAHESGIHQDGVLKHRETYEIMSAESVGWNTNRLTLGKLSGRNAFKTKLAELGIQLDSEEALNAAFARFKELADRKREIFDEDLHALVSDELISIEQEHFKLVSLKVTSETGEIPHATLVITEAGSERRADADGDGTVDASFKAIESLVNSGAELQLYSVNAITQGTDSQGEVTVRLAKDGRIVNGQGADTDIIVASVKAYISALNKLQSNTERVHPQPV</sequence>
<evidence type="ECO:0000256" key="10">
    <source>
        <dbReference type="ARBA" id="ARBA00023304"/>
    </source>
</evidence>
<dbReference type="SUPFAM" id="SSF51569">
    <property type="entry name" value="Aldolase"/>
    <property type="match status" value="1"/>
</dbReference>
<dbReference type="SMART" id="SM00917">
    <property type="entry name" value="LeuA_dimer"/>
    <property type="match status" value="1"/>
</dbReference>
<name>A0A8J7KCJ9_9NEIS</name>
<comment type="catalytic activity">
    <reaction evidence="12">
        <text>3-methyl-2-oxobutanoate + acetyl-CoA + H2O = (2S)-2-isopropylmalate + CoA + H(+)</text>
        <dbReference type="Rhea" id="RHEA:21524"/>
        <dbReference type="ChEBI" id="CHEBI:1178"/>
        <dbReference type="ChEBI" id="CHEBI:11851"/>
        <dbReference type="ChEBI" id="CHEBI:15377"/>
        <dbReference type="ChEBI" id="CHEBI:15378"/>
        <dbReference type="ChEBI" id="CHEBI:57287"/>
        <dbReference type="ChEBI" id="CHEBI:57288"/>
        <dbReference type="EC" id="2.3.3.13"/>
    </reaction>
</comment>
<dbReference type="NCBIfam" id="NF046037">
    <property type="entry name" value="carphisopro"/>
    <property type="match status" value="1"/>
</dbReference>
<dbReference type="UniPathway" id="UPA00048">
    <property type="reaction ID" value="UER00070"/>
</dbReference>
<evidence type="ECO:0000256" key="1">
    <source>
        <dbReference type="ARBA" id="ARBA00004689"/>
    </source>
</evidence>
<dbReference type="FunFam" id="3.30.160.270:FF:000003">
    <property type="entry name" value="2-isopropylmalate synthase"/>
    <property type="match status" value="1"/>
</dbReference>
<dbReference type="PANTHER" id="PTHR10277">
    <property type="entry name" value="HOMOCITRATE SYNTHASE-RELATED"/>
    <property type="match status" value="1"/>
</dbReference>
<feature type="binding site" evidence="12">
    <location>
        <position position="297"/>
    </location>
    <ligand>
        <name>Mn(2+)</name>
        <dbReference type="ChEBI" id="CHEBI:29035"/>
    </ligand>
</feature>
<feature type="binding site" evidence="12">
    <location>
        <position position="331"/>
    </location>
    <ligand>
        <name>Mn(2+)</name>
        <dbReference type="ChEBI" id="CHEBI:29035"/>
    </ligand>
</feature>
<evidence type="ECO:0000256" key="5">
    <source>
        <dbReference type="ARBA" id="ARBA00022430"/>
    </source>
</evidence>
<dbReference type="InterPro" id="IPR036230">
    <property type="entry name" value="LeuA_allosteric_dom_sf"/>
</dbReference>
<dbReference type="SUPFAM" id="SSF110921">
    <property type="entry name" value="2-isopropylmalate synthase LeuA, allosteric (dimerisation) domain"/>
    <property type="match status" value="1"/>
</dbReference>
<dbReference type="PROSITE" id="PS00815">
    <property type="entry name" value="AIPM_HOMOCIT_SYNTH_1"/>
    <property type="match status" value="1"/>
</dbReference>
<comment type="pathway">
    <text evidence="1 12">Amino-acid biosynthesis; L-leucine biosynthesis; L-leucine from 3-methyl-2-oxobutanoate: step 1/4.</text>
</comment>
<feature type="binding site" evidence="12">
    <location>
        <position position="107"/>
    </location>
    <ligand>
        <name>Mn(2+)</name>
        <dbReference type="ChEBI" id="CHEBI:29035"/>
    </ligand>
</feature>
<dbReference type="NCBIfam" id="NF002086">
    <property type="entry name" value="PRK00915.1-3"/>
    <property type="match status" value="1"/>
</dbReference>
<dbReference type="EMBL" id="JADFUA010000001">
    <property type="protein sequence ID" value="MBE9607884.1"/>
    <property type="molecule type" value="Genomic_DNA"/>
</dbReference>
<dbReference type="PANTHER" id="PTHR10277:SF9">
    <property type="entry name" value="2-ISOPROPYLMALATE SYNTHASE 1, CHLOROPLASTIC-RELATED"/>
    <property type="match status" value="1"/>
</dbReference>
<keyword evidence="6 12" id="KW-0028">Amino-acid biosynthesis</keyword>
<keyword evidence="14" id="KW-0012">Acyltransferase</keyword>
<dbReference type="Gene3D" id="1.10.238.260">
    <property type="match status" value="1"/>
</dbReference>